<evidence type="ECO:0000256" key="8">
    <source>
        <dbReference type="ARBA" id="ARBA00022840"/>
    </source>
</evidence>
<evidence type="ECO:0000256" key="9">
    <source>
        <dbReference type="ARBA" id="ARBA00023141"/>
    </source>
</evidence>
<dbReference type="EC" id="2.7.1.71" evidence="3 11"/>
<comment type="similarity">
    <text evidence="2 11">Belongs to the shikimate kinase family.</text>
</comment>
<comment type="subcellular location">
    <subcellularLocation>
        <location evidence="11">Cytoplasm</location>
    </subcellularLocation>
</comment>
<evidence type="ECO:0000256" key="11">
    <source>
        <dbReference type="HAMAP-Rule" id="MF_00109"/>
    </source>
</evidence>
<evidence type="ECO:0000256" key="4">
    <source>
        <dbReference type="ARBA" id="ARBA00022605"/>
    </source>
</evidence>
<evidence type="ECO:0000256" key="5">
    <source>
        <dbReference type="ARBA" id="ARBA00022679"/>
    </source>
</evidence>
<dbReference type="PANTHER" id="PTHR21087:SF16">
    <property type="entry name" value="SHIKIMATE KINASE 1, CHLOROPLASTIC"/>
    <property type="match status" value="1"/>
</dbReference>
<keyword evidence="5 11" id="KW-0808">Transferase</keyword>
<dbReference type="GO" id="GO:0004765">
    <property type="term" value="F:shikimate kinase activity"/>
    <property type="evidence" value="ECO:0007669"/>
    <property type="project" value="UniProtKB-UniRule"/>
</dbReference>
<name>A0A833JEK8_9BACT</name>
<dbReference type="UniPathway" id="UPA00053">
    <property type="reaction ID" value="UER00088"/>
</dbReference>
<keyword evidence="11" id="KW-0460">Magnesium</keyword>
<comment type="caution">
    <text evidence="12">The sequence shown here is derived from an EMBL/GenBank/DDBJ whole genome shotgun (WGS) entry which is preliminary data.</text>
</comment>
<dbReference type="AlphaFoldDB" id="A0A833JEK8"/>
<reference evidence="12 13" key="1">
    <citation type="submission" date="2019-10" db="EMBL/GenBank/DDBJ databases">
        <title>New genus of Silvanigrellaceae.</title>
        <authorList>
            <person name="Pitt A."/>
            <person name="Hahn M.W."/>
        </authorList>
    </citation>
    <scope>NUCLEOTIDE SEQUENCE [LARGE SCALE GENOMIC DNA]</scope>
    <source>
        <strain evidence="12 13">33A1-SZDP</strain>
    </source>
</reference>
<keyword evidence="8 11" id="KW-0067">ATP-binding</keyword>
<feature type="binding site" evidence="11">
    <location>
        <position position="85"/>
    </location>
    <ligand>
        <name>substrate</name>
    </ligand>
</feature>
<comment type="function">
    <text evidence="11">Catalyzes the specific phosphorylation of the 3-hydroxyl group of shikimic acid using ATP as a cosubstrate.</text>
</comment>
<dbReference type="GO" id="GO:0005524">
    <property type="term" value="F:ATP binding"/>
    <property type="evidence" value="ECO:0007669"/>
    <property type="project" value="UniProtKB-UniRule"/>
</dbReference>
<keyword evidence="4 11" id="KW-0028">Amino-acid biosynthesis</keyword>
<dbReference type="GO" id="GO:0005829">
    <property type="term" value="C:cytosol"/>
    <property type="evidence" value="ECO:0007669"/>
    <property type="project" value="TreeGrafter"/>
</dbReference>
<dbReference type="EMBL" id="WFLN01000005">
    <property type="protein sequence ID" value="KAB8031954.1"/>
    <property type="molecule type" value="Genomic_DNA"/>
</dbReference>
<evidence type="ECO:0000313" key="13">
    <source>
        <dbReference type="Proteomes" id="UP000442694"/>
    </source>
</evidence>
<dbReference type="HAMAP" id="MF_00109">
    <property type="entry name" value="Shikimate_kinase"/>
    <property type="match status" value="1"/>
</dbReference>
<dbReference type="InterPro" id="IPR000623">
    <property type="entry name" value="Shikimate_kinase/TSH1"/>
</dbReference>
<dbReference type="GO" id="GO:0009073">
    <property type="term" value="P:aromatic amino acid family biosynthetic process"/>
    <property type="evidence" value="ECO:0007669"/>
    <property type="project" value="UniProtKB-KW"/>
</dbReference>
<keyword evidence="11" id="KW-0479">Metal-binding</keyword>
<accession>A0A833JEK8</accession>
<feature type="binding site" evidence="11">
    <location>
        <begin position="39"/>
        <end position="44"/>
    </location>
    <ligand>
        <name>ATP</name>
        <dbReference type="ChEBI" id="CHEBI:30616"/>
    </ligand>
</feature>
<organism evidence="12 13">
    <name type="scientific">Fluviispira multicolorata</name>
    <dbReference type="NCBI Taxonomy" id="2654512"/>
    <lineage>
        <taxon>Bacteria</taxon>
        <taxon>Pseudomonadati</taxon>
        <taxon>Bdellovibrionota</taxon>
        <taxon>Oligoflexia</taxon>
        <taxon>Silvanigrellales</taxon>
        <taxon>Silvanigrellaceae</taxon>
        <taxon>Fluviispira</taxon>
    </lineage>
</organism>
<dbReference type="GO" id="GO:0008652">
    <property type="term" value="P:amino acid biosynthetic process"/>
    <property type="evidence" value="ECO:0007669"/>
    <property type="project" value="UniProtKB-KW"/>
</dbReference>
<evidence type="ECO:0000256" key="3">
    <source>
        <dbReference type="ARBA" id="ARBA00012154"/>
    </source>
</evidence>
<dbReference type="InterPro" id="IPR023000">
    <property type="entry name" value="Shikimate_kinase_CS"/>
</dbReference>
<feature type="binding site" evidence="11">
    <location>
        <position position="43"/>
    </location>
    <ligand>
        <name>Mg(2+)</name>
        <dbReference type="ChEBI" id="CHEBI:18420"/>
    </ligand>
</feature>
<dbReference type="Pfam" id="PF01202">
    <property type="entry name" value="SKI"/>
    <property type="match status" value="1"/>
</dbReference>
<comment type="pathway">
    <text evidence="1 11">Metabolic intermediate biosynthesis; chorismate biosynthesis; chorismate from D-erythrose 4-phosphate and phosphoenolpyruvate: step 5/7.</text>
</comment>
<evidence type="ECO:0000256" key="2">
    <source>
        <dbReference type="ARBA" id="ARBA00006997"/>
    </source>
</evidence>
<dbReference type="InterPro" id="IPR027417">
    <property type="entry name" value="P-loop_NTPase"/>
</dbReference>
<evidence type="ECO:0000256" key="6">
    <source>
        <dbReference type="ARBA" id="ARBA00022741"/>
    </source>
</evidence>
<keyword evidence="7 11" id="KW-0418">Kinase</keyword>
<feature type="binding site" evidence="11">
    <location>
        <position position="107"/>
    </location>
    <ligand>
        <name>substrate</name>
    </ligand>
</feature>
<feature type="binding site" evidence="11">
    <location>
        <position position="61"/>
    </location>
    <ligand>
        <name>substrate</name>
    </ligand>
</feature>
<comment type="cofactor">
    <cofactor evidence="11">
        <name>Mg(2+)</name>
        <dbReference type="ChEBI" id="CHEBI:18420"/>
    </cofactor>
    <text evidence="11">Binds 1 Mg(2+) ion per subunit.</text>
</comment>
<protein>
    <recommendedName>
        <fullName evidence="3 11">Shikimate kinase</fullName>
        <shortName evidence="11">SK</shortName>
        <ecNumber evidence="3 11">2.7.1.71</ecNumber>
    </recommendedName>
</protein>
<evidence type="ECO:0000256" key="7">
    <source>
        <dbReference type="ARBA" id="ARBA00022777"/>
    </source>
</evidence>
<dbReference type="PRINTS" id="PR01100">
    <property type="entry name" value="SHIKIMTKNASE"/>
</dbReference>
<keyword evidence="11" id="KW-0963">Cytoplasm</keyword>
<comment type="catalytic activity">
    <reaction evidence="10 11">
        <text>shikimate + ATP = 3-phosphoshikimate + ADP + H(+)</text>
        <dbReference type="Rhea" id="RHEA:13121"/>
        <dbReference type="ChEBI" id="CHEBI:15378"/>
        <dbReference type="ChEBI" id="CHEBI:30616"/>
        <dbReference type="ChEBI" id="CHEBI:36208"/>
        <dbReference type="ChEBI" id="CHEBI:145989"/>
        <dbReference type="ChEBI" id="CHEBI:456216"/>
        <dbReference type="EC" id="2.7.1.71"/>
    </reaction>
</comment>
<evidence type="ECO:0000313" key="12">
    <source>
        <dbReference type="EMBL" id="KAB8031954.1"/>
    </source>
</evidence>
<keyword evidence="13" id="KW-1185">Reference proteome</keyword>
<dbReference type="GO" id="GO:0000287">
    <property type="term" value="F:magnesium ion binding"/>
    <property type="evidence" value="ECO:0007669"/>
    <property type="project" value="UniProtKB-UniRule"/>
</dbReference>
<evidence type="ECO:0000256" key="1">
    <source>
        <dbReference type="ARBA" id="ARBA00004842"/>
    </source>
</evidence>
<dbReference type="PROSITE" id="PS01128">
    <property type="entry name" value="SHIKIMATE_KINASE"/>
    <property type="match status" value="1"/>
</dbReference>
<feature type="binding site" evidence="11">
    <location>
        <position position="146"/>
    </location>
    <ligand>
        <name>ATP</name>
        <dbReference type="ChEBI" id="CHEBI:30616"/>
    </ligand>
</feature>
<dbReference type="PANTHER" id="PTHR21087">
    <property type="entry name" value="SHIKIMATE KINASE"/>
    <property type="match status" value="1"/>
</dbReference>
<dbReference type="CDD" id="cd00464">
    <property type="entry name" value="SK"/>
    <property type="match status" value="1"/>
</dbReference>
<comment type="caution">
    <text evidence="11">Lacks conserved residue(s) required for the propagation of feature annotation.</text>
</comment>
<sequence>MFILGCKQAHMLESFTERTIMTKYWAKKFKNIILTGMPGSGKTAFGKIYAHVSERLFLDFDAFIESTTKKSITQLFEIEGEDGFRNLEEKILHKLERRHNFVIAMGGGTLLKPDNLNYARRLGLIVTLKTPLEIISKRIFEIKETRPLFINCKTIEDVQEKVNILWDERKDAYEQSDVVIETAYNSIDTLKMHLSLIERRADNREYMQEVYNIINKKLKQSNRWVEKDEVIPEKISDL</sequence>
<proteinExistence type="inferred from homology"/>
<gene>
    <name evidence="11" type="primary">aroK</name>
    <name evidence="12" type="ORF">GCL57_04725</name>
</gene>
<comment type="subunit">
    <text evidence="11">Monomer.</text>
</comment>
<dbReference type="Gene3D" id="3.40.50.300">
    <property type="entry name" value="P-loop containing nucleotide triphosphate hydrolases"/>
    <property type="match status" value="1"/>
</dbReference>
<feature type="binding site" evidence="11">
    <location>
        <position position="169"/>
    </location>
    <ligand>
        <name>substrate</name>
    </ligand>
</feature>
<evidence type="ECO:0000256" key="10">
    <source>
        <dbReference type="ARBA" id="ARBA00048567"/>
    </source>
</evidence>
<dbReference type="InterPro" id="IPR031322">
    <property type="entry name" value="Shikimate/glucono_kinase"/>
</dbReference>
<dbReference type="GO" id="GO:0009423">
    <property type="term" value="P:chorismate biosynthetic process"/>
    <property type="evidence" value="ECO:0007669"/>
    <property type="project" value="UniProtKB-UniRule"/>
</dbReference>
<keyword evidence="9 11" id="KW-0057">Aromatic amino acid biosynthesis</keyword>
<keyword evidence="6 11" id="KW-0547">Nucleotide-binding</keyword>
<dbReference type="Proteomes" id="UP000442694">
    <property type="component" value="Unassembled WGS sequence"/>
</dbReference>
<dbReference type="SUPFAM" id="SSF52540">
    <property type="entry name" value="P-loop containing nucleoside triphosphate hydrolases"/>
    <property type="match status" value="1"/>
</dbReference>